<dbReference type="Gene3D" id="3.40.50.880">
    <property type="match status" value="1"/>
</dbReference>
<evidence type="ECO:0000256" key="2">
    <source>
        <dbReference type="SAM" id="Phobius"/>
    </source>
</evidence>
<evidence type="ECO:0008006" key="5">
    <source>
        <dbReference type="Google" id="ProtNLM"/>
    </source>
</evidence>
<dbReference type="STRING" id="1384056.N787_06445"/>
<keyword evidence="2" id="KW-1133">Transmembrane helix</keyword>
<dbReference type="PATRIC" id="fig|1384056.3.peg.164"/>
<sequence>MNELALMAWALAAITAVAMLRVAISSRGERTWRRALLGAGQIALAALLWCVLVPPSQPGRSGALVLLTEGADTDALESAHGDRVLSLPGAPAFEGAEPVPDLGTALRRHPDARPVRVLGHGLAARDRDAARGLGFGFVPAPLPETLVALSLPDTIVRGRRFELAGRITGHAGGEVELLDPAGERIDRAALDEAGGFRLTGVAGPAGAADYRLQWRREGDDDDAGGIALPLRAAEGAPLRVLVLAGGASPELKYLRRWALDGGLALGSQLRLGAGIVLGDDRAALTAARLAELDLVVIDERAWRALGAGGQATLRDAVRDGLGLMLRLGDDPNAAERRVLADWGFTVTPADVPRGLRLPGTAQADAATPGTDDAEARATDAAPLLSRRPLQLAAADGAPLATGDQGEVVGLWRPEGRGRIALWTLSDTFRLALAGRQAAYGSLWSQAFGTLARARGEPAMAVPAQAWTEERSALCGVTDDTRLTDPAGETIALAPDPATGAAACAAFWPTRAGWHLRRDGEREQAFLVRAPAEAPGLHAAQRQQETAALAGRAAAGGTTPAPVPGPRWPWALAWLLLAGGLWWFERSRRGRAPTYAGG</sequence>
<evidence type="ECO:0000313" key="3">
    <source>
        <dbReference type="EMBL" id="KFN48073.1"/>
    </source>
</evidence>
<keyword evidence="2" id="KW-0812">Transmembrane</keyword>
<feature type="transmembrane region" description="Helical" evidence="2">
    <location>
        <begin position="6"/>
        <end position="24"/>
    </location>
</feature>
<evidence type="ECO:0000256" key="1">
    <source>
        <dbReference type="SAM" id="MobiDB-lite"/>
    </source>
</evidence>
<comment type="caution">
    <text evidence="3">The sequence shown here is derived from an EMBL/GenBank/DDBJ whole genome shotgun (WGS) entry which is preliminary data.</text>
</comment>
<proteinExistence type="predicted"/>
<accession>A0A091B613</accession>
<dbReference type="OrthoDB" id="7199749at2"/>
<keyword evidence="4" id="KW-1185">Reference proteome</keyword>
<protein>
    <recommendedName>
        <fullName evidence="5">Carboxypeptidase regulatory-like domain-containing protein</fullName>
    </recommendedName>
</protein>
<dbReference type="Proteomes" id="UP000029393">
    <property type="component" value="Unassembled WGS sequence"/>
</dbReference>
<reference evidence="3 4" key="1">
    <citation type="submission" date="2013-09" db="EMBL/GenBank/DDBJ databases">
        <title>Genome sequencing of Arenimonas metalli.</title>
        <authorList>
            <person name="Chen F."/>
            <person name="Wang G."/>
        </authorList>
    </citation>
    <scope>NUCLEOTIDE SEQUENCE [LARGE SCALE GENOMIC DNA]</scope>
    <source>
        <strain evidence="3 4">CF5-1</strain>
    </source>
</reference>
<feature type="region of interest" description="Disordered" evidence="1">
    <location>
        <begin position="534"/>
        <end position="562"/>
    </location>
</feature>
<dbReference type="InterPro" id="IPR029062">
    <property type="entry name" value="Class_I_gatase-like"/>
</dbReference>
<name>A0A091B613_9GAMM</name>
<gene>
    <name evidence="3" type="ORF">N787_06445</name>
</gene>
<dbReference type="eggNOG" id="ENOG502Z7W1">
    <property type="taxonomic scope" value="Bacteria"/>
</dbReference>
<feature type="transmembrane region" description="Helical" evidence="2">
    <location>
        <begin position="36"/>
        <end position="54"/>
    </location>
</feature>
<keyword evidence="2" id="KW-0472">Membrane</keyword>
<feature type="compositionally biased region" description="Low complexity" evidence="1">
    <location>
        <begin position="545"/>
        <end position="559"/>
    </location>
</feature>
<evidence type="ECO:0000313" key="4">
    <source>
        <dbReference type="Proteomes" id="UP000029393"/>
    </source>
</evidence>
<organism evidence="3 4">
    <name type="scientific">Arenimonas metalli CF5-1</name>
    <dbReference type="NCBI Taxonomy" id="1384056"/>
    <lineage>
        <taxon>Bacteria</taxon>
        <taxon>Pseudomonadati</taxon>
        <taxon>Pseudomonadota</taxon>
        <taxon>Gammaproteobacteria</taxon>
        <taxon>Lysobacterales</taxon>
        <taxon>Lysobacteraceae</taxon>
        <taxon>Arenimonas</taxon>
    </lineage>
</organism>
<dbReference type="AlphaFoldDB" id="A0A091B613"/>
<dbReference type="SUPFAM" id="SSF52317">
    <property type="entry name" value="Class I glutamine amidotransferase-like"/>
    <property type="match status" value="1"/>
</dbReference>
<dbReference type="EMBL" id="AVCK01000003">
    <property type="protein sequence ID" value="KFN48073.1"/>
    <property type="molecule type" value="Genomic_DNA"/>
</dbReference>
<dbReference type="RefSeq" id="WP_052574998.1">
    <property type="nucleotide sequence ID" value="NZ_AVCK01000003.1"/>
</dbReference>